<proteinExistence type="predicted"/>
<reference evidence="1 2" key="1">
    <citation type="journal article" date="2019" name="Sci. Rep.">
        <title>Orb-weaving spider Araneus ventricosus genome elucidates the spidroin gene catalogue.</title>
        <authorList>
            <person name="Kono N."/>
            <person name="Nakamura H."/>
            <person name="Ohtoshi R."/>
            <person name="Moran D.A.P."/>
            <person name="Shinohara A."/>
            <person name="Yoshida Y."/>
            <person name="Fujiwara M."/>
            <person name="Mori M."/>
            <person name="Tomita M."/>
            <person name="Arakawa K."/>
        </authorList>
    </citation>
    <scope>NUCLEOTIDE SEQUENCE [LARGE SCALE GENOMIC DNA]</scope>
</reference>
<evidence type="ECO:0000313" key="1">
    <source>
        <dbReference type="EMBL" id="GBM29977.1"/>
    </source>
</evidence>
<gene>
    <name evidence="1" type="ORF">AVEN_167450_1</name>
</gene>
<accession>A0A4Y2EN77</accession>
<evidence type="ECO:0000313" key="2">
    <source>
        <dbReference type="Proteomes" id="UP000499080"/>
    </source>
</evidence>
<organism evidence="1 2">
    <name type="scientific">Araneus ventricosus</name>
    <name type="common">Orbweaver spider</name>
    <name type="synonym">Epeira ventricosa</name>
    <dbReference type="NCBI Taxonomy" id="182803"/>
    <lineage>
        <taxon>Eukaryota</taxon>
        <taxon>Metazoa</taxon>
        <taxon>Ecdysozoa</taxon>
        <taxon>Arthropoda</taxon>
        <taxon>Chelicerata</taxon>
        <taxon>Arachnida</taxon>
        <taxon>Araneae</taxon>
        <taxon>Araneomorphae</taxon>
        <taxon>Entelegynae</taxon>
        <taxon>Araneoidea</taxon>
        <taxon>Araneidae</taxon>
        <taxon>Araneus</taxon>
    </lineage>
</organism>
<dbReference type="AlphaFoldDB" id="A0A4Y2EN77"/>
<dbReference type="Proteomes" id="UP000499080">
    <property type="component" value="Unassembled WGS sequence"/>
</dbReference>
<keyword evidence="2" id="KW-1185">Reference proteome</keyword>
<protein>
    <submittedName>
        <fullName evidence="1">Uncharacterized protein</fullName>
    </submittedName>
</protein>
<name>A0A4Y2EN77_ARAVE</name>
<sequence length="105" mass="12192">MARPGLVYSKSAAEYFQVWRKTSTKKEEPTGLDPFDLLSKLLYGLFEFCVIALLDNHLSTRRTDDSRREATATALDEATYEIHFIYTETWMTEQLWLFQATANSE</sequence>
<comment type="caution">
    <text evidence="1">The sequence shown here is derived from an EMBL/GenBank/DDBJ whole genome shotgun (WGS) entry which is preliminary data.</text>
</comment>
<dbReference type="EMBL" id="BGPR01000649">
    <property type="protein sequence ID" value="GBM29977.1"/>
    <property type="molecule type" value="Genomic_DNA"/>
</dbReference>